<protein>
    <recommendedName>
        <fullName evidence="1">VWFD domain-containing protein</fullName>
    </recommendedName>
</protein>
<dbReference type="InterPro" id="IPR001846">
    <property type="entry name" value="VWF_type-D"/>
</dbReference>
<dbReference type="Proteomes" id="UP001162162">
    <property type="component" value="Unassembled WGS sequence"/>
</dbReference>
<dbReference type="SUPFAM" id="SSF53300">
    <property type="entry name" value="vWA-like"/>
    <property type="match status" value="1"/>
</dbReference>
<accession>A0AAV8YTV6</accession>
<evidence type="ECO:0000259" key="1">
    <source>
        <dbReference type="PROSITE" id="PS51233"/>
    </source>
</evidence>
<dbReference type="SMART" id="SM00216">
    <property type="entry name" value="VWD"/>
    <property type="match status" value="1"/>
</dbReference>
<dbReference type="AlphaFoldDB" id="A0AAV8YTV6"/>
<organism evidence="2 3">
    <name type="scientific">Aromia moschata</name>
    <dbReference type="NCBI Taxonomy" id="1265417"/>
    <lineage>
        <taxon>Eukaryota</taxon>
        <taxon>Metazoa</taxon>
        <taxon>Ecdysozoa</taxon>
        <taxon>Arthropoda</taxon>
        <taxon>Hexapoda</taxon>
        <taxon>Insecta</taxon>
        <taxon>Pterygota</taxon>
        <taxon>Neoptera</taxon>
        <taxon>Endopterygota</taxon>
        <taxon>Coleoptera</taxon>
        <taxon>Polyphaga</taxon>
        <taxon>Cucujiformia</taxon>
        <taxon>Chrysomeloidea</taxon>
        <taxon>Cerambycidae</taxon>
        <taxon>Cerambycinae</taxon>
        <taxon>Callichromatini</taxon>
        <taxon>Aromia</taxon>
    </lineage>
</organism>
<comment type="caution">
    <text evidence="2">The sequence shown here is derived from an EMBL/GenBank/DDBJ whole genome shotgun (WGS) entry which is preliminary data.</text>
</comment>
<dbReference type="PANTHER" id="PTHR37860">
    <property type="entry name" value="AGAP008810-PA"/>
    <property type="match status" value="1"/>
</dbReference>
<dbReference type="PROSITE" id="PS51233">
    <property type="entry name" value="VWFD"/>
    <property type="match status" value="1"/>
</dbReference>
<dbReference type="EMBL" id="JAPWTK010000038">
    <property type="protein sequence ID" value="KAJ8955430.1"/>
    <property type="molecule type" value="Genomic_DNA"/>
</dbReference>
<keyword evidence="3" id="KW-1185">Reference proteome</keyword>
<sequence length="1280" mass="147229">DVSFFSEYGYNKSSIDGHLMVDYSLNSDQKLTLGGKVTDNSDSTTYNYTYSVWAEHNSTNLNLNSRGEFYYNPNAFGTEHTTNYQRSYLPLTKSEMLARINVDNNEIELKVIRTALRLDCPIFGGRYGGKFPVYTANMSAVHGINDTSGEFYLNLRKKLLYLNVNMTEDGSQSLHMYGYIPDARSAIFDIWRDYEDKRVSDVSYYLRLNHSRLIMSNLRWRPEMVGDVQNGVRGKILQLYLEALESINNTRMYIRAEALDAINGVWQDSKPKIQQFLIDLRNLTVIEEDIDNLKIFLNKSYYANDFYIRDISTMVVTMFDELALKSQLQSLPKIVQEIWSVLGESGQKLKKKSVLWVIEKIKTYYKNTTDFIHGLINGDPVEHITKGLEKLIEKYDDFIKNVHVAILQYMESLWSQTYSLVVEHWHKTLAAIEPSFLRFAHYVESIVWSTGKDFLDFLYLRKNEIMESPYFLKFTEFSHDLDKFYKDVTGKNTIASIYKYVNIAWKFLQEKYLHSIPFGTELTAIVSEIWTELKQIGKIPAIKYVLDKLNNTYESAKYYYDRFDVEDKIHKLIIVVYTKLTDVSVTALEIENRHREAKTKFIFEPDDGIMLLEQKLPMPWHAFNETPKFKEIPEIKAIFELQKYLEASQVSFWNLYYDYRPFMDPSDWLPPFRGHAMLVGSKYYVTFDKRYYDFRGSCTYLLATDFLDRNFTLLVSYDDVGDTSELILLLNKTIVRINTFNDNIQIGDSGANRLPAQIGDVYLYRDADILTVESSAGFILECNVKFHICLFEISGWYFGKTAGLWGTFNNEPFDDFLTSSRQRANNSDLSAFGDSWALDKNCRSKVSKKETPKVVPQEILALCDEFFTSKVSQLSTCFPRIPKDSFLSMCLNSTSEQEACMSAVSYINLCSYANTPLRIPDTCVKCNLLNGTEIPEGDFIRLRGNAVPRSADVVFIIEAKKCNKDLKTSRNFETVVDLLDKELTELNITNNRYAAVTFGGDGVYDEPRALIVNGKTFTDSKSFPKYFDNLPVGNGSTDMFNAIIFAYNLISRPGVSRNFILVPCSECNKYNMEHDYSTIHQLLWESAVSLHILMNEYFTLQKEREARAPYGIDRRYAYTKKDVKGLGGDQPLRKSIILPKPTLGLCLSLALETNGTVFSGKYLESDKKNAKKFSTVFAKTIARKATPSQCVDCECTAPNTGVSYMECYQCTMTNLTRTNIEQHGFPVCNGPETSLTADFQHCYQQRKSRMERCRDRQGEYVESEKVATILGLEDEDLSAA</sequence>
<dbReference type="InterPro" id="IPR036465">
    <property type="entry name" value="vWFA_dom_sf"/>
</dbReference>
<proteinExistence type="predicted"/>
<feature type="non-terminal residue" evidence="2">
    <location>
        <position position="1"/>
    </location>
</feature>
<dbReference type="GO" id="GO:0032991">
    <property type="term" value="C:protein-containing complex"/>
    <property type="evidence" value="ECO:0007669"/>
    <property type="project" value="UniProtKB-ARBA"/>
</dbReference>
<gene>
    <name evidence="2" type="ORF">NQ318_003528</name>
</gene>
<evidence type="ECO:0000313" key="3">
    <source>
        <dbReference type="Proteomes" id="UP001162162"/>
    </source>
</evidence>
<dbReference type="Pfam" id="PF00094">
    <property type="entry name" value="VWD"/>
    <property type="match status" value="1"/>
</dbReference>
<feature type="domain" description="VWFD" evidence="1">
    <location>
        <begin position="674"/>
        <end position="843"/>
    </location>
</feature>
<evidence type="ECO:0000313" key="2">
    <source>
        <dbReference type="EMBL" id="KAJ8955430.1"/>
    </source>
</evidence>
<name>A0AAV8YTV6_9CUCU</name>
<reference evidence="2" key="1">
    <citation type="journal article" date="2023" name="Insect Mol. Biol.">
        <title>Genome sequencing provides insights into the evolution of gene families encoding plant cell wall-degrading enzymes in longhorned beetles.</title>
        <authorList>
            <person name="Shin N.R."/>
            <person name="Okamura Y."/>
            <person name="Kirsch R."/>
            <person name="Pauchet Y."/>
        </authorList>
    </citation>
    <scope>NUCLEOTIDE SEQUENCE</scope>
    <source>
        <strain evidence="2">AMC_N1</strain>
    </source>
</reference>
<dbReference type="PANTHER" id="PTHR37860:SF1">
    <property type="match status" value="1"/>
</dbReference>